<organism evidence="1 2">
    <name type="scientific">Nesterenkonia halotolerans</name>
    <dbReference type="NCBI Taxonomy" id="225325"/>
    <lineage>
        <taxon>Bacteria</taxon>
        <taxon>Bacillati</taxon>
        <taxon>Actinomycetota</taxon>
        <taxon>Actinomycetes</taxon>
        <taxon>Micrococcales</taxon>
        <taxon>Micrococcaceae</taxon>
        <taxon>Nesterenkonia</taxon>
    </lineage>
</organism>
<keyword evidence="2" id="KW-1185">Reference proteome</keyword>
<protein>
    <submittedName>
        <fullName evidence="1">Uncharacterized protein</fullName>
    </submittedName>
</protein>
<name>A0ABR9J862_9MICC</name>
<dbReference type="EMBL" id="JADBEE010000001">
    <property type="protein sequence ID" value="MBE1515175.1"/>
    <property type="molecule type" value="Genomic_DNA"/>
</dbReference>
<sequence length="204" mass="21584">MRIRGRTKFWSSLVGPLGRRESAVVLVIATSAAARISYNTSRRAGIPRGVTAGLAAFDLWGGLVAFQFQPTREQYSRSPLESRMLFALVHVQPFLLPLLGEGSWRRATGRYATAVVSTAVLECFLSYSTSRRVVANGAAAALSAADLALGAPAHSWFGPVYLMKMIGGHSGIGRGDAAPGKTSSNTHAPTLVVGAPWRDAATGQ</sequence>
<evidence type="ECO:0000313" key="2">
    <source>
        <dbReference type="Proteomes" id="UP000636579"/>
    </source>
</evidence>
<evidence type="ECO:0000313" key="1">
    <source>
        <dbReference type="EMBL" id="MBE1515175.1"/>
    </source>
</evidence>
<gene>
    <name evidence="1" type="ORF">H4W26_001930</name>
</gene>
<dbReference type="Proteomes" id="UP000636579">
    <property type="component" value="Unassembled WGS sequence"/>
</dbReference>
<proteinExistence type="predicted"/>
<accession>A0ABR9J862</accession>
<reference evidence="1 2" key="1">
    <citation type="submission" date="2020-10" db="EMBL/GenBank/DDBJ databases">
        <title>Sequencing the genomes of 1000 actinobacteria strains.</title>
        <authorList>
            <person name="Klenk H.-P."/>
        </authorList>
    </citation>
    <scope>NUCLEOTIDE SEQUENCE [LARGE SCALE GENOMIC DNA]</scope>
    <source>
        <strain evidence="1 2">DSM 15474</strain>
    </source>
</reference>
<comment type="caution">
    <text evidence="1">The sequence shown here is derived from an EMBL/GenBank/DDBJ whole genome shotgun (WGS) entry which is preliminary data.</text>
</comment>